<evidence type="ECO:0000313" key="4">
    <source>
        <dbReference type="Proteomes" id="UP000001744"/>
    </source>
</evidence>
<proteinExistence type="predicted"/>
<dbReference type="OMA" id="CFAWLNS"/>
<dbReference type="Pfam" id="PF05536">
    <property type="entry name" value="Neurochondrin"/>
    <property type="match status" value="1"/>
</dbReference>
<sequence>MRIHRTLESEEVNTFMNSEGDREIPKGEDSVSTTSSTMSNDTRLVLNNCCQLLHSEDDTSKLVALSMLAKVLNENPEVLSICWERMDMHFLDRLLVSKREEYVDVGVSVLLAFCSDERILNSQEMAQRIPAVMKCSKRYWDYSVSLLCAFCYAKPLSKVVLRYADVILSHDSLESALEVLSTALYNQDTVVPYLPTVVSKITATNAWSSGFVLHFFTELFSRFPVHCWYSDSLKSSLKPLVEVVMKHFVTKDDLVSTCIITSALLKAFGVKAIIHDLKMLLLVTGRCTSEIRSCLSLLVACPRKSEQKAVPLAICSSFGVISILLNYLCEYGDEISGEAEPEVFFKLQKHLSEMFFDTMEFMREFWDNNEQRRIQISSNVSLVNAMSTLCFWLAEDDSQLEQAAGLMDIFLSLWQFGWQNRVDYPKWFGVIMPSLLGTKIGWHIFESMQGWKVVWKDFCLCNQEAAKQGGFQPTQLQDQEAYVKLLNEDLYMQACQDFNILIQVRKLIPPYIWEDPIWRLSPWKEKIAEDLH</sequence>
<evidence type="ECO:0000313" key="3">
    <source>
        <dbReference type="JaponicusDB" id="SJAG_02550"/>
    </source>
</evidence>
<dbReference type="InterPro" id="IPR016024">
    <property type="entry name" value="ARM-type_fold"/>
</dbReference>
<dbReference type="Proteomes" id="UP000001744">
    <property type="component" value="Unassembled WGS sequence"/>
</dbReference>
<dbReference type="JaponicusDB" id="SJAG_02550">
    <property type="gene designation" value="asi1"/>
</dbReference>
<keyword evidence="4" id="KW-1185">Reference proteome</keyword>
<dbReference type="VEuPathDB" id="FungiDB:SJAG_02550"/>
<dbReference type="PANTHER" id="PTHR13109">
    <property type="entry name" value="NEUROCHONDRIN"/>
    <property type="match status" value="1"/>
</dbReference>
<dbReference type="HOGENOM" id="CLU_497108_0_0_1"/>
<feature type="compositionally biased region" description="Basic and acidic residues" evidence="1">
    <location>
        <begin position="19"/>
        <end position="29"/>
    </location>
</feature>
<dbReference type="OrthoDB" id="8962942at2759"/>
<dbReference type="AlphaFoldDB" id="B6K0J4"/>
<gene>
    <name evidence="3" type="primary">asi1</name>
    <name evidence="2" type="ORF">SJAG_02550</name>
</gene>
<dbReference type="EMBL" id="KE651166">
    <property type="protein sequence ID" value="EEB07465.1"/>
    <property type="molecule type" value="Genomic_DNA"/>
</dbReference>
<dbReference type="SUPFAM" id="SSF48371">
    <property type="entry name" value="ARM repeat"/>
    <property type="match status" value="1"/>
</dbReference>
<protein>
    <submittedName>
        <fullName evidence="2">DUF1941 family protein</fullName>
    </submittedName>
</protein>
<dbReference type="RefSeq" id="XP_002173758.1">
    <property type="nucleotide sequence ID" value="XM_002173722.2"/>
</dbReference>
<dbReference type="GeneID" id="7051178"/>
<accession>B6K0J4</accession>
<name>B6K0J4_SCHJY</name>
<evidence type="ECO:0000256" key="1">
    <source>
        <dbReference type="SAM" id="MobiDB-lite"/>
    </source>
</evidence>
<dbReference type="PANTHER" id="PTHR13109:SF7">
    <property type="entry name" value="NEUROCHONDRIN"/>
    <property type="match status" value="1"/>
</dbReference>
<feature type="region of interest" description="Disordered" evidence="1">
    <location>
        <begin position="17"/>
        <end position="38"/>
    </location>
</feature>
<dbReference type="eggNOG" id="ENOG502S540">
    <property type="taxonomic scope" value="Eukaryota"/>
</dbReference>
<evidence type="ECO:0000313" key="2">
    <source>
        <dbReference type="EMBL" id="EEB07465.1"/>
    </source>
</evidence>
<organism evidence="2 4">
    <name type="scientific">Schizosaccharomyces japonicus (strain yFS275 / FY16936)</name>
    <name type="common">Fission yeast</name>
    <dbReference type="NCBI Taxonomy" id="402676"/>
    <lineage>
        <taxon>Eukaryota</taxon>
        <taxon>Fungi</taxon>
        <taxon>Dikarya</taxon>
        <taxon>Ascomycota</taxon>
        <taxon>Taphrinomycotina</taxon>
        <taxon>Schizosaccharomycetes</taxon>
        <taxon>Schizosaccharomycetales</taxon>
        <taxon>Schizosaccharomycetaceae</taxon>
        <taxon>Schizosaccharomyces</taxon>
    </lineage>
</organism>
<dbReference type="InterPro" id="IPR008709">
    <property type="entry name" value="Neurochondrin"/>
</dbReference>
<reference evidence="2 4" key="1">
    <citation type="journal article" date="2011" name="Science">
        <title>Comparative functional genomics of the fission yeasts.</title>
        <authorList>
            <person name="Rhind N."/>
            <person name="Chen Z."/>
            <person name="Yassour M."/>
            <person name="Thompson D.A."/>
            <person name="Haas B.J."/>
            <person name="Habib N."/>
            <person name="Wapinski I."/>
            <person name="Roy S."/>
            <person name="Lin M.F."/>
            <person name="Heiman D.I."/>
            <person name="Young S.K."/>
            <person name="Furuya K."/>
            <person name="Guo Y."/>
            <person name="Pidoux A."/>
            <person name="Chen H.M."/>
            <person name="Robbertse B."/>
            <person name="Goldberg J.M."/>
            <person name="Aoki K."/>
            <person name="Bayne E.H."/>
            <person name="Berlin A.M."/>
            <person name="Desjardins C.A."/>
            <person name="Dobbs E."/>
            <person name="Dukaj L."/>
            <person name="Fan L."/>
            <person name="FitzGerald M.G."/>
            <person name="French C."/>
            <person name="Gujja S."/>
            <person name="Hansen K."/>
            <person name="Keifenheim D."/>
            <person name="Levin J.Z."/>
            <person name="Mosher R.A."/>
            <person name="Mueller C.A."/>
            <person name="Pfiffner J."/>
            <person name="Priest M."/>
            <person name="Russ C."/>
            <person name="Smialowska A."/>
            <person name="Swoboda P."/>
            <person name="Sykes S.M."/>
            <person name="Vaughn M."/>
            <person name="Vengrova S."/>
            <person name="Yoder R."/>
            <person name="Zeng Q."/>
            <person name="Allshire R."/>
            <person name="Baulcombe D."/>
            <person name="Birren B.W."/>
            <person name="Brown W."/>
            <person name="Ekwall K."/>
            <person name="Kellis M."/>
            <person name="Leatherwood J."/>
            <person name="Levin H."/>
            <person name="Margalit H."/>
            <person name="Martienssen R."/>
            <person name="Nieduszynski C.A."/>
            <person name="Spatafora J.W."/>
            <person name="Friedman N."/>
            <person name="Dalgaard J.Z."/>
            <person name="Baumann P."/>
            <person name="Niki H."/>
            <person name="Regev A."/>
            <person name="Nusbaum C."/>
        </authorList>
    </citation>
    <scope>NUCLEOTIDE SEQUENCE [LARGE SCALE GENOMIC DNA]</scope>
    <source>
        <strain evidence="4">yFS275 / FY16936</strain>
    </source>
</reference>